<name>A0AC61QMJ8_9BACT</name>
<comment type="caution">
    <text evidence="1">The sequence shown here is derived from an EMBL/GenBank/DDBJ whole genome shotgun (WGS) entry which is preliminary data.</text>
</comment>
<proteinExistence type="predicted"/>
<dbReference type="Proteomes" id="UP000308886">
    <property type="component" value="Unassembled WGS sequence"/>
</dbReference>
<accession>A0AC61QMJ8</accession>
<evidence type="ECO:0000313" key="2">
    <source>
        <dbReference type="Proteomes" id="UP000308886"/>
    </source>
</evidence>
<organism evidence="1 2">
    <name type="scientific">Palleniella muris</name>
    <dbReference type="NCBI Taxonomy" id="3038145"/>
    <lineage>
        <taxon>Bacteria</taxon>
        <taxon>Pseudomonadati</taxon>
        <taxon>Bacteroidota</taxon>
        <taxon>Bacteroidia</taxon>
        <taxon>Bacteroidales</taxon>
        <taxon>Prevotellaceae</taxon>
        <taxon>Palleniella</taxon>
    </lineage>
</organism>
<sequence length="176" mass="19017">MPDIKNRPNVIDVVIGTGFGAGFWPWGPGTAGAALATLIWCLYSGALAGLGMPVVCSSYQEVLCVTAMLAVVSTLASIAPINRLEKHWGADPSRVVVDEMAGVWVTLLAVPATMEWQYVLGAFLLFRIMDIVKPLGCRWLDKNIHGGWGVMLDDILAGVYGAVALWGIRTVAEMWW</sequence>
<evidence type="ECO:0000313" key="1">
    <source>
        <dbReference type="EMBL" id="TGX80453.1"/>
    </source>
</evidence>
<gene>
    <name evidence="1" type="ORF">E5358_13045</name>
</gene>
<protein>
    <submittedName>
        <fullName evidence="1">Phosphatidylglycerophosphatase A</fullName>
    </submittedName>
</protein>
<reference evidence="1" key="1">
    <citation type="submission" date="2019-04" db="EMBL/GenBank/DDBJ databases">
        <title>Microbes associate with the intestines of laboratory mice.</title>
        <authorList>
            <person name="Navarre W."/>
            <person name="Wong E."/>
            <person name="Huang K."/>
            <person name="Tropini C."/>
            <person name="Ng K."/>
            <person name="Yu B."/>
        </authorList>
    </citation>
    <scope>NUCLEOTIDE SEQUENCE</scope>
    <source>
        <strain evidence="1">NM73_A23</strain>
    </source>
</reference>
<dbReference type="EMBL" id="SRZC01000026">
    <property type="protein sequence ID" value="TGX80453.1"/>
    <property type="molecule type" value="Genomic_DNA"/>
</dbReference>
<keyword evidence="2" id="KW-1185">Reference proteome</keyword>